<evidence type="ECO:0000313" key="2">
    <source>
        <dbReference type="EMBL" id="MBP1936038.1"/>
    </source>
</evidence>
<dbReference type="Proteomes" id="UP001519273">
    <property type="component" value="Unassembled WGS sequence"/>
</dbReference>
<keyword evidence="1" id="KW-0812">Transmembrane</keyword>
<name>A0ABS4H893_9BACL</name>
<protein>
    <submittedName>
        <fullName evidence="3">Uncharacterized membrane protein YozB (DUF420 family)</fullName>
    </submittedName>
</protein>
<organism evidence="3 4">
    <name type="scientific">Paenibacillus sediminis</name>
    <dbReference type="NCBI Taxonomy" id="664909"/>
    <lineage>
        <taxon>Bacteria</taxon>
        <taxon>Bacillati</taxon>
        <taxon>Bacillota</taxon>
        <taxon>Bacilli</taxon>
        <taxon>Bacillales</taxon>
        <taxon>Paenibacillaceae</taxon>
        <taxon>Paenibacillus</taxon>
    </lineage>
</organism>
<proteinExistence type="predicted"/>
<evidence type="ECO:0000256" key="1">
    <source>
        <dbReference type="SAM" id="Phobius"/>
    </source>
</evidence>
<reference evidence="3 4" key="1">
    <citation type="submission" date="2021-03" db="EMBL/GenBank/DDBJ databases">
        <title>Genomic Encyclopedia of Type Strains, Phase IV (KMG-IV): sequencing the most valuable type-strain genomes for metagenomic binning, comparative biology and taxonomic classification.</title>
        <authorList>
            <person name="Goeker M."/>
        </authorList>
    </citation>
    <scope>NUCLEOTIDE SEQUENCE [LARGE SCALE GENOMIC DNA]</scope>
    <source>
        <strain evidence="3 4">DSM 23491</strain>
    </source>
</reference>
<keyword evidence="4" id="KW-1185">Reference proteome</keyword>
<keyword evidence="1" id="KW-0472">Membrane</keyword>
<accession>A0ABS4H893</accession>
<dbReference type="EMBL" id="JAGGKP010000026">
    <property type="protein sequence ID" value="MBP1938691.1"/>
    <property type="molecule type" value="Genomic_DNA"/>
</dbReference>
<sequence>MMRNYITLIISIFLIFLVAFELRSLQQPKTGPVGDGTISPLLYISIISSLLLGVIWFPLSIYRIYKGKKQADSNSKKKSD</sequence>
<evidence type="ECO:0000313" key="3">
    <source>
        <dbReference type="EMBL" id="MBP1938691.1"/>
    </source>
</evidence>
<comment type="caution">
    <text evidence="3">The sequence shown here is derived from an EMBL/GenBank/DDBJ whole genome shotgun (WGS) entry which is preliminary data.</text>
</comment>
<feature type="transmembrane region" description="Helical" evidence="1">
    <location>
        <begin position="40"/>
        <end position="59"/>
    </location>
</feature>
<evidence type="ECO:0000313" key="4">
    <source>
        <dbReference type="Proteomes" id="UP001519273"/>
    </source>
</evidence>
<gene>
    <name evidence="2" type="ORF">J2Z20_000899</name>
    <name evidence="3" type="ORF">J2Z20_003633</name>
</gene>
<keyword evidence="1" id="KW-1133">Transmembrane helix</keyword>
<dbReference type="EMBL" id="JAGGKP010000001">
    <property type="protein sequence ID" value="MBP1936038.1"/>
    <property type="molecule type" value="Genomic_DNA"/>
</dbReference>